<organism evidence="2 3">
    <name type="scientific">Schistosoma margrebowiei</name>
    <dbReference type="NCBI Taxonomy" id="48269"/>
    <lineage>
        <taxon>Eukaryota</taxon>
        <taxon>Metazoa</taxon>
        <taxon>Spiralia</taxon>
        <taxon>Lophotrochozoa</taxon>
        <taxon>Platyhelminthes</taxon>
        <taxon>Trematoda</taxon>
        <taxon>Digenea</taxon>
        <taxon>Strigeidida</taxon>
        <taxon>Schistosomatoidea</taxon>
        <taxon>Schistosomatidae</taxon>
        <taxon>Schistosoma</taxon>
    </lineage>
</organism>
<protein>
    <submittedName>
        <fullName evidence="2">Uncharacterized protein</fullName>
    </submittedName>
</protein>
<feature type="region of interest" description="Disordered" evidence="1">
    <location>
        <begin position="30"/>
        <end position="89"/>
    </location>
</feature>
<feature type="compositionally biased region" description="Basic and acidic residues" evidence="1">
    <location>
        <begin position="56"/>
        <end position="79"/>
    </location>
</feature>
<name>A0A183MN61_9TREM</name>
<proteinExistence type="predicted"/>
<feature type="compositionally biased region" description="Polar residues" evidence="1">
    <location>
        <begin position="80"/>
        <end position="89"/>
    </location>
</feature>
<evidence type="ECO:0000313" key="2">
    <source>
        <dbReference type="EMBL" id="VDP23971.1"/>
    </source>
</evidence>
<accession>A0A183MN61</accession>
<dbReference type="STRING" id="48269.A0A183MN61"/>
<feature type="compositionally biased region" description="Polar residues" evidence="1">
    <location>
        <begin position="33"/>
        <end position="43"/>
    </location>
</feature>
<sequence>MNFFHFYLNEKYSHDLSCSPVQQHRRLSGTFPFGNTNETNNFGKNDKSRSMSLIYPKDEVNEEPNKVSEDNQFLNRDRNNSISDNCSKNNATEDAVDEQLEVNHQDQHVGCRTYF</sequence>
<dbReference type="AlphaFoldDB" id="A0A183MN61"/>
<evidence type="ECO:0000256" key="1">
    <source>
        <dbReference type="SAM" id="MobiDB-lite"/>
    </source>
</evidence>
<dbReference type="EMBL" id="UZAI01017385">
    <property type="protein sequence ID" value="VDP23971.1"/>
    <property type="molecule type" value="Genomic_DNA"/>
</dbReference>
<dbReference type="Proteomes" id="UP000277204">
    <property type="component" value="Unassembled WGS sequence"/>
</dbReference>
<evidence type="ECO:0000313" key="3">
    <source>
        <dbReference type="Proteomes" id="UP000277204"/>
    </source>
</evidence>
<gene>
    <name evidence="2" type="ORF">SMRZ_LOCUS17486</name>
</gene>
<reference evidence="2 3" key="1">
    <citation type="submission" date="2018-11" db="EMBL/GenBank/DDBJ databases">
        <authorList>
            <consortium name="Pathogen Informatics"/>
        </authorList>
    </citation>
    <scope>NUCLEOTIDE SEQUENCE [LARGE SCALE GENOMIC DNA]</scope>
    <source>
        <strain evidence="2 3">Zambia</strain>
    </source>
</reference>
<keyword evidence="3" id="KW-1185">Reference proteome</keyword>